<keyword evidence="1" id="KW-1133">Transmembrane helix</keyword>
<sequence>MSSKKKMNKTNIASLVFSALALILLLLNYFLFDSNKNTISVAELTDRENAILSSSADQSFVYDFNTDKEYKEVTIWIEKYESGNLIEDKIGELSTQVEGDGSIIFTTSKNSISKQPTFNMAVGGKEGVSSISAYDANSKDLDDMSSVWGSFRGDNTSIEDEVVLGSICYSNDGRMNSLSAEFYQDVNGHINEIEKYDVVYLLKANFNKNIK</sequence>
<gene>
    <name evidence="2" type="ORF">H9632_09670</name>
</gene>
<reference evidence="2 3" key="1">
    <citation type="submission" date="2020-08" db="EMBL/GenBank/DDBJ databases">
        <title>A Genomic Blueprint of the Chicken Gut Microbiome.</title>
        <authorList>
            <person name="Gilroy R."/>
            <person name="Ravi A."/>
            <person name="Getino M."/>
            <person name="Pursley I."/>
            <person name="Horton D.L."/>
            <person name="Alikhan N.-F."/>
            <person name="Baker D."/>
            <person name="Gharbi K."/>
            <person name="Hall N."/>
            <person name="Watson M."/>
            <person name="Adriaenssens E.M."/>
            <person name="Foster-Nyarko E."/>
            <person name="Jarju S."/>
            <person name="Secka A."/>
            <person name="Antonio M."/>
            <person name="Oren A."/>
            <person name="Chaudhuri R."/>
            <person name="La Ragione R.M."/>
            <person name="Hildebrand F."/>
            <person name="Pallen M.J."/>
        </authorList>
    </citation>
    <scope>NUCLEOTIDE SEQUENCE [LARGE SCALE GENOMIC DNA]</scope>
    <source>
        <strain evidence="2 3">Sa1YVA6</strain>
    </source>
</reference>
<dbReference type="EMBL" id="JACSPW010000008">
    <property type="protein sequence ID" value="MBD8033337.1"/>
    <property type="molecule type" value="Genomic_DNA"/>
</dbReference>
<keyword evidence="1" id="KW-0812">Transmembrane</keyword>
<organism evidence="2 3">
    <name type="scientific">Solibacillus merdavium</name>
    <dbReference type="NCBI Taxonomy" id="2762218"/>
    <lineage>
        <taxon>Bacteria</taxon>
        <taxon>Bacillati</taxon>
        <taxon>Bacillota</taxon>
        <taxon>Bacilli</taxon>
        <taxon>Bacillales</taxon>
        <taxon>Caryophanaceae</taxon>
        <taxon>Solibacillus</taxon>
    </lineage>
</organism>
<evidence type="ECO:0000256" key="1">
    <source>
        <dbReference type="SAM" id="Phobius"/>
    </source>
</evidence>
<evidence type="ECO:0000313" key="3">
    <source>
        <dbReference type="Proteomes" id="UP000600565"/>
    </source>
</evidence>
<feature type="transmembrane region" description="Helical" evidence="1">
    <location>
        <begin position="12"/>
        <end position="32"/>
    </location>
</feature>
<accession>A0ABR8XN40</accession>
<protein>
    <submittedName>
        <fullName evidence="2">Uncharacterized protein</fullName>
    </submittedName>
</protein>
<proteinExistence type="predicted"/>
<name>A0ABR8XN40_9BACL</name>
<keyword evidence="1" id="KW-0472">Membrane</keyword>
<dbReference type="Proteomes" id="UP000600565">
    <property type="component" value="Unassembled WGS sequence"/>
</dbReference>
<evidence type="ECO:0000313" key="2">
    <source>
        <dbReference type="EMBL" id="MBD8033337.1"/>
    </source>
</evidence>
<comment type="caution">
    <text evidence="2">The sequence shown here is derived from an EMBL/GenBank/DDBJ whole genome shotgun (WGS) entry which is preliminary data.</text>
</comment>
<keyword evidence="3" id="KW-1185">Reference proteome</keyword>
<dbReference type="RefSeq" id="WP_191703901.1">
    <property type="nucleotide sequence ID" value="NZ_JACSPW010000008.1"/>
</dbReference>